<dbReference type="Pfam" id="PF00501">
    <property type="entry name" value="AMP-binding"/>
    <property type="match status" value="1"/>
</dbReference>
<evidence type="ECO:0000313" key="3">
    <source>
        <dbReference type="Proteomes" id="UP001597079"/>
    </source>
</evidence>
<keyword evidence="3" id="KW-1185">Reference proteome</keyword>
<feature type="non-terminal residue" evidence="2">
    <location>
        <position position="205"/>
    </location>
</feature>
<dbReference type="Gene3D" id="3.40.50.12780">
    <property type="entry name" value="N-terminal domain of ligase-like"/>
    <property type="match status" value="1"/>
</dbReference>
<sequence>TEKANLSVSVQPNHLAYVIYTSGSTGTPKGVMIEHCSVINLIRGISERLSITELRRVLTLTTYAFDIFVLESLVPLSCGMTMVMVSEKEQKDMRKIASIIMEHDVELVQMTPSRMRLLCGDRDIAGSLQNLAVVLLGGEAMPEYLMDELQGVTQARIFNMYGPTETTVWSTVSEIVDFSWITIGHPIANTKVYVLDPWDQLVPIG</sequence>
<organism evidence="2 3">
    <name type="scientific">Alicyclobacillus fodiniaquatilis</name>
    <dbReference type="NCBI Taxonomy" id="1661150"/>
    <lineage>
        <taxon>Bacteria</taxon>
        <taxon>Bacillati</taxon>
        <taxon>Bacillota</taxon>
        <taxon>Bacilli</taxon>
        <taxon>Bacillales</taxon>
        <taxon>Alicyclobacillaceae</taxon>
        <taxon>Alicyclobacillus</taxon>
    </lineage>
</organism>
<proteinExistence type="predicted"/>
<dbReference type="PROSITE" id="PS00455">
    <property type="entry name" value="AMP_BINDING"/>
    <property type="match status" value="1"/>
</dbReference>
<accession>A0ABW4JKZ8</accession>
<dbReference type="InterPro" id="IPR020459">
    <property type="entry name" value="AMP-binding"/>
</dbReference>
<dbReference type="PANTHER" id="PTHR45527:SF1">
    <property type="entry name" value="FATTY ACID SYNTHASE"/>
    <property type="match status" value="1"/>
</dbReference>
<dbReference type="InterPro" id="IPR042099">
    <property type="entry name" value="ANL_N_sf"/>
</dbReference>
<dbReference type="Proteomes" id="UP001597079">
    <property type="component" value="Unassembled WGS sequence"/>
</dbReference>
<gene>
    <name evidence="2" type="ORF">ACFSB2_17115</name>
</gene>
<dbReference type="EMBL" id="JBHUCX010000060">
    <property type="protein sequence ID" value="MFD1676425.1"/>
    <property type="molecule type" value="Genomic_DNA"/>
</dbReference>
<dbReference type="RefSeq" id="WP_377944326.1">
    <property type="nucleotide sequence ID" value="NZ_JBHUCX010000060.1"/>
</dbReference>
<protein>
    <submittedName>
        <fullName evidence="2">AMP-binding protein</fullName>
    </submittedName>
</protein>
<comment type="caution">
    <text evidence="2">The sequence shown here is derived from an EMBL/GenBank/DDBJ whole genome shotgun (WGS) entry which is preliminary data.</text>
</comment>
<dbReference type="SUPFAM" id="SSF56801">
    <property type="entry name" value="Acetyl-CoA synthetase-like"/>
    <property type="match status" value="1"/>
</dbReference>
<dbReference type="InterPro" id="IPR020845">
    <property type="entry name" value="AMP-binding_CS"/>
</dbReference>
<feature type="domain" description="AMP-dependent synthetase/ligase" evidence="1">
    <location>
        <begin position="8"/>
        <end position="204"/>
    </location>
</feature>
<name>A0ABW4JKZ8_9BACL</name>
<dbReference type="PANTHER" id="PTHR45527">
    <property type="entry name" value="NONRIBOSOMAL PEPTIDE SYNTHETASE"/>
    <property type="match status" value="1"/>
</dbReference>
<feature type="non-terminal residue" evidence="2">
    <location>
        <position position="1"/>
    </location>
</feature>
<dbReference type="InterPro" id="IPR000873">
    <property type="entry name" value="AMP-dep_synth/lig_dom"/>
</dbReference>
<dbReference type="PRINTS" id="PR00154">
    <property type="entry name" value="AMPBINDING"/>
</dbReference>
<evidence type="ECO:0000259" key="1">
    <source>
        <dbReference type="Pfam" id="PF00501"/>
    </source>
</evidence>
<evidence type="ECO:0000313" key="2">
    <source>
        <dbReference type="EMBL" id="MFD1676425.1"/>
    </source>
</evidence>
<reference evidence="3" key="1">
    <citation type="journal article" date="2019" name="Int. J. Syst. Evol. Microbiol.">
        <title>The Global Catalogue of Microorganisms (GCM) 10K type strain sequencing project: providing services to taxonomists for standard genome sequencing and annotation.</title>
        <authorList>
            <consortium name="The Broad Institute Genomics Platform"/>
            <consortium name="The Broad Institute Genome Sequencing Center for Infectious Disease"/>
            <person name="Wu L."/>
            <person name="Ma J."/>
        </authorList>
    </citation>
    <scope>NUCLEOTIDE SEQUENCE [LARGE SCALE GENOMIC DNA]</scope>
    <source>
        <strain evidence="3">CGMCC 1.12286</strain>
    </source>
</reference>